<name>A0ABP0WYV6_9BRYO</name>
<evidence type="ECO:0000313" key="2">
    <source>
        <dbReference type="EMBL" id="CAK9272044.1"/>
    </source>
</evidence>
<protein>
    <submittedName>
        <fullName evidence="2">Uncharacterized protein</fullName>
    </submittedName>
</protein>
<feature type="region of interest" description="Disordered" evidence="1">
    <location>
        <begin position="24"/>
        <end position="53"/>
    </location>
</feature>
<keyword evidence="3" id="KW-1185">Reference proteome</keyword>
<reference evidence="2" key="1">
    <citation type="submission" date="2024-02" db="EMBL/GenBank/DDBJ databases">
        <authorList>
            <consortium name="ELIXIR-Norway"/>
            <consortium name="Elixir Norway"/>
        </authorList>
    </citation>
    <scope>NUCLEOTIDE SEQUENCE</scope>
</reference>
<organism evidence="2 3">
    <name type="scientific">Sphagnum jensenii</name>
    <dbReference type="NCBI Taxonomy" id="128206"/>
    <lineage>
        <taxon>Eukaryota</taxon>
        <taxon>Viridiplantae</taxon>
        <taxon>Streptophyta</taxon>
        <taxon>Embryophyta</taxon>
        <taxon>Bryophyta</taxon>
        <taxon>Sphagnophytina</taxon>
        <taxon>Sphagnopsida</taxon>
        <taxon>Sphagnales</taxon>
        <taxon>Sphagnaceae</taxon>
        <taxon>Sphagnum</taxon>
    </lineage>
</organism>
<dbReference type="EMBL" id="OZ020099">
    <property type="protein sequence ID" value="CAK9272044.1"/>
    <property type="molecule type" value="Genomic_DNA"/>
</dbReference>
<sequence>MDLEIFLYRSTFTAITASSPLFNQPSSHGTAVGQGPGLLAEEPLSHGTALGQGPDLTRLALKSWSCPWART</sequence>
<gene>
    <name evidence="2" type="ORF">CSSPJE1EN1_LOCUS17522</name>
</gene>
<proteinExistence type="predicted"/>
<accession>A0ABP0WYV6</accession>
<evidence type="ECO:0000313" key="3">
    <source>
        <dbReference type="Proteomes" id="UP001497444"/>
    </source>
</evidence>
<dbReference type="Proteomes" id="UP001497444">
    <property type="component" value="Chromosome 4"/>
</dbReference>
<evidence type="ECO:0000256" key="1">
    <source>
        <dbReference type="SAM" id="MobiDB-lite"/>
    </source>
</evidence>